<feature type="region of interest" description="Disordered" evidence="2">
    <location>
        <begin position="86"/>
        <end position="126"/>
    </location>
</feature>
<feature type="region of interest" description="Disordered" evidence="2">
    <location>
        <begin position="311"/>
        <end position="368"/>
    </location>
</feature>
<evidence type="ECO:0000313" key="4">
    <source>
        <dbReference type="EMBL" id="SPC76047.1"/>
    </source>
</evidence>
<feature type="compositionally biased region" description="Acidic residues" evidence="2">
    <location>
        <begin position="196"/>
        <end position="214"/>
    </location>
</feature>
<dbReference type="InterPro" id="IPR021410">
    <property type="entry name" value="FAF"/>
</dbReference>
<sequence length="537" mass="60733">MSTPLSRSLRVSSYSNIIDEETKIMEKQGIVSILGSDCERITKAGSSLRRTLSADMSSKKWLAQNGFSPMMKKIASSKELSLSLADSLSSSSSEGEEDYEERKERSQLDIWSSIQEEKKKKGEVEKPAGQFDIWSSILSQKANEDGSKPLPPPYIHPLVKRSASCLTKKSLEICTESLGSETGSDGFSSYPPSETGDVEEDKEEEEEEEVEEEQQQLQEQEQEQQQQLQEEKVSPGFEEEFRVAKYHYAGSKKSQPRSFPPPLPSLRQDGASLRMESRRDNGRLVLEAVSIPSQNQFRAQRQDGRLVLTFVNTPASKEEEEEKNKADEFEELGDFEEDDQDQQEEEEEGEEEYEEDDEGIDEDNENIGTKEIDIVMEQGAEFSGSRVMNVHRLALMMNKPIIGIANRNNQAWARKINEVVKFEEDDDVDVDVKPTQVAKSLPPRPRVARLIPTPQTVSSTAAPASLNAYEYYWRAKPIAKTALKNKLTMSNQDSMSNEHQQFLVQRGNKGDCLPPMLKGCKEPRRSLFWEPYCIATS</sequence>
<organism evidence="4">
    <name type="scientific">Fagus sylvatica</name>
    <name type="common">Beechnut</name>
    <dbReference type="NCBI Taxonomy" id="28930"/>
    <lineage>
        <taxon>Eukaryota</taxon>
        <taxon>Viridiplantae</taxon>
        <taxon>Streptophyta</taxon>
        <taxon>Embryophyta</taxon>
        <taxon>Tracheophyta</taxon>
        <taxon>Spermatophyta</taxon>
        <taxon>Magnoliopsida</taxon>
        <taxon>eudicotyledons</taxon>
        <taxon>Gunneridae</taxon>
        <taxon>Pentapetalae</taxon>
        <taxon>rosids</taxon>
        <taxon>fabids</taxon>
        <taxon>Fagales</taxon>
        <taxon>Fagaceae</taxon>
        <taxon>Fagus</taxon>
    </lineage>
</organism>
<feature type="compositionally biased region" description="Basic and acidic residues" evidence="2">
    <location>
        <begin position="115"/>
        <end position="126"/>
    </location>
</feature>
<feature type="domain" description="FAF" evidence="3">
    <location>
        <begin position="258"/>
        <end position="310"/>
    </location>
</feature>
<dbReference type="Pfam" id="PF11250">
    <property type="entry name" value="FAF"/>
    <property type="match status" value="1"/>
</dbReference>
<evidence type="ECO:0000256" key="2">
    <source>
        <dbReference type="SAM" id="MobiDB-lite"/>
    </source>
</evidence>
<feature type="compositionally biased region" description="Polar residues" evidence="2">
    <location>
        <begin position="177"/>
        <end position="192"/>
    </location>
</feature>
<proteinExistence type="inferred from homology"/>
<feature type="region of interest" description="Disordered" evidence="2">
    <location>
        <begin position="177"/>
        <end position="278"/>
    </location>
</feature>
<dbReference type="EMBL" id="OIVN01000196">
    <property type="protein sequence ID" value="SPC76047.1"/>
    <property type="molecule type" value="Genomic_DNA"/>
</dbReference>
<dbReference type="PANTHER" id="PTHR33155:SF3">
    <property type="entry name" value="PROTEIN FAF-LIKE, CHLOROPLASTIC"/>
    <property type="match status" value="1"/>
</dbReference>
<evidence type="ECO:0000256" key="1">
    <source>
        <dbReference type="ARBA" id="ARBA00008690"/>
    </source>
</evidence>
<protein>
    <recommendedName>
        <fullName evidence="3">FAF domain-containing protein</fullName>
    </recommendedName>
</protein>
<evidence type="ECO:0000259" key="3">
    <source>
        <dbReference type="Pfam" id="PF11250"/>
    </source>
</evidence>
<comment type="similarity">
    <text evidence="1">Belongs to the fantastic four family.</text>
</comment>
<dbReference type="PANTHER" id="PTHR33155">
    <property type="entry name" value="FANTASTIC FOUR-LIKE PROTEIN (DUF3049)"/>
    <property type="match status" value="1"/>
</dbReference>
<feature type="compositionally biased region" description="Acidic residues" evidence="2">
    <location>
        <begin position="328"/>
        <end position="365"/>
    </location>
</feature>
<reference evidence="4" key="1">
    <citation type="submission" date="2018-02" db="EMBL/GenBank/DDBJ databases">
        <authorList>
            <person name="Cohen D.B."/>
            <person name="Kent A.D."/>
        </authorList>
    </citation>
    <scope>NUCLEOTIDE SEQUENCE</scope>
</reference>
<feature type="compositionally biased region" description="Low complexity" evidence="2">
    <location>
        <begin position="215"/>
        <end position="228"/>
    </location>
</feature>
<gene>
    <name evidence="4" type="ORF">FSB_LOCUS3929</name>
</gene>
<accession>A0A2N9EAQ2</accession>
<dbReference type="AlphaFoldDB" id="A0A2N9EAQ2"/>
<name>A0A2N9EAQ2_FAGSY</name>
<dbReference type="InterPro" id="IPR046431">
    <property type="entry name" value="FAF_dom"/>
</dbReference>
<feature type="compositionally biased region" description="Basic and acidic residues" evidence="2">
    <location>
        <begin position="229"/>
        <end position="243"/>
    </location>
</feature>